<feature type="transmembrane region" description="Helical" evidence="1">
    <location>
        <begin position="162"/>
        <end position="180"/>
    </location>
</feature>
<dbReference type="EMBL" id="BLXT01001108">
    <property type="protein sequence ID" value="GFN83185.1"/>
    <property type="molecule type" value="Genomic_DNA"/>
</dbReference>
<keyword evidence="1" id="KW-0812">Transmembrane</keyword>
<comment type="caution">
    <text evidence="2">The sequence shown here is derived from an EMBL/GenBank/DDBJ whole genome shotgun (WGS) entry which is preliminary data.</text>
</comment>
<dbReference type="Proteomes" id="UP000735302">
    <property type="component" value="Unassembled WGS sequence"/>
</dbReference>
<accession>A0AAV3YLB4</accession>
<evidence type="ECO:0000256" key="1">
    <source>
        <dbReference type="SAM" id="Phobius"/>
    </source>
</evidence>
<name>A0AAV3YLB4_9GAST</name>
<feature type="transmembrane region" description="Helical" evidence="1">
    <location>
        <begin position="45"/>
        <end position="67"/>
    </location>
</feature>
<evidence type="ECO:0000313" key="3">
    <source>
        <dbReference type="Proteomes" id="UP000735302"/>
    </source>
</evidence>
<gene>
    <name evidence="2" type="ORF">PoB_000969100</name>
</gene>
<keyword evidence="1" id="KW-0472">Membrane</keyword>
<reference evidence="2 3" key="1">
    <citation type="journal article" date="2021" name="Elife">
        <title>Chloroplast acquisition without the gene transfer in kleptoplastic sea slugs, Plakobranchus ocellatus.</title>
        <authorList>
            <person name="Maeda T."/>
            <person name="Takahashi S."/>
            <person name="Yoshida T."/>
            <person name="Shimamura S."/>
            <person name="Takaki Y."/>
            <person name="Nagai Y."/>
            <person name="Toyoda A."/>
            <person name="Suzuki Y."/>
            <person name="Arimoto A."/>
            <person name="Ishii H."/>
            <person name="Satoh N."/>
            <person name="Nishiyama T."/>
            <person name="Hasebe M."/>
            <person name="Maruyama T."/>
            <person name="Minagawa J."/>
            <person name="Obokata J."/>
            <person name="Shigenobu S."/>
        </authorList>
    </citation>
    <scope>NUCLEOTIDE SEQUENCE [LARGE SCALE GENOMIC DNA]</scope>
</reference>
<organism evidence="2 3">
    <name type="scientific">Plakobranchus ocellatus</name>
    <dbReference type="NCBI Taxonomy" id="259542"/>
    <lineage>
        <taxon>Eukaryota</taxon>
        <taxon>Metazoa</taxon>
        <taxon>Spiralia</taxon>
        <taxon>Lophotrochozoa</taxon>
        <taxon>Mollusca</taxon>
        <taxon>Gastropoda</taxon>
        <taxon>Heterobranchia</taxon>
        <taxon>Euthyneura</taxon>
        <taxon>Panpulmonata</taxon>
        <taxon>Sacoglossa</taxon>
        <taxon>Placobranchoidea</taxon>
        <taxon>Plakobranchidae</taxon>
        <taxon>Plakobranchus</taxon>
    </lineage>
</organism>
<keyword evidence="3" id="KW-1185">Reference proteome</keyword>
<proteinExistence type="predicted"/>
<sequence length="183" mass="19206">MTRVKSLSKSASAIDPTAVRILPTASASRQLFCPLNFSQLVKLNMVNVISCQAAAILLVAMAACAVATPWIGKEKRNVAPDGLLAALGGLSARGDINARSLPKKTRSIRNGSMSAGSNPNCGHLSSVNVHTGSDAMWANAESIMPIQQEWAEMISSATKSGVSHLAIYGFTVLALVFVLVREA</sequence>
<protein>
    <submittedName>
        <fullName evidence="2">Uncharacterized protein</fullName>
    </submittedName>
</protein>
<evidence type="ECO:0000313" key="2">
    <source>
        <dbReference type="EMBL" id="GFN83185.1"/>
    </source>
</evidence>
<dbReference type="AlphaFoldDB" id="A0AAV3YLB4"/>
<keyword evidence="1" id="KW-1133">Transmembrane helix</keyword>